<dbReference type="Pfam" id="PF18003">
    <property type="entry name" value="DUF3823_C"/>
    <property type="match status" value="1"/>
</dbReference>
<dbReference type="RefSeq" id="WP_337716972.1">
    <property type="nucleotide sequence ID" value="NZ_JBBEUB010000005.1"/>
</dbReference>
<comment type="caution">
    <text evidence="3">The sequence shown here is derived from an EMBL/GenBank/DDBJ whole genome shotgun (WGS) entry which is preliminary data.</text>
</comment>
<evidence type="ECO:0000259" key="1">
    <source>
        <dbReference type="Pfam" id="PF12866"/>
    </source>
</evidence>
<protein>
    <submittedName>
        <fullName evidence="3">DUF3823 domain-containing protein</fullName>
    </submittedName>
</protein>
<dbReference type="InterPro" id="IPR041186">
    <property type="entry name" value="DUF3823_C"/>
</dbReference>
<feature type="domain" description="DUF3823" evidence="1">
    <location>
        <begin position="31"/>
        <end position="122"/>
    </location>
</feature>
<proteinExistence type="predicted"/>
<evidence type="ECO:0000313" key="4">
    <source>
        <dbReference type="Proteomes" id="UP001378956"/>
    </source>
</evidence>
<dbReference type="Gene3D" id="2.60.40.2060">
    <property type="match status" value="1"/>
</dbReference>
<organism evidence="3 4">
    <name type="scientific">Pedobacter panaciterrae</name>
    <dbReference type="NCBI Taxonomy" id="363849"/>
    <lineage>
        <taxon>Bacteria</taxon>
        <taxon>Pseudomonadati</taxon>
        <taxon>Bacteroidota</taxon>
        <taxon>Sphingobacteriia</taxon>
        <taxon>Sphingobacteriales</taxon>
        <taxon>Sphingobacteriaceae</taxon>
        <taxon>Pedobacter</taxon>
    </lineage>
</organism>
<evidence type="ECO:0000313" key="3">
    <source>
        <dbReference type="EMBL" id="MEJ2903808.1"/>
    </source>
</evidence>
<sequence length="232" mass="25465">MKIKFHYILFFALSTVILSCKKDNFDAPKAALAGRIVYQGEPLNFEYNKVSYELYQSGFGKTGAIGSIFTPEGAFSHLLFDGLYKMVVPIGQGPFVWKQTGGKPDSIAITLKGNTNMDIEVMPYYMIRTPQLTYSSGSVTGTFKLEQIVKDANAKTIERVTLYISKTRFADSQTNVATTNLAGSAITDLNNVSLSVTVPTLVPTQNYVFASIGVKFSGVDDMIFAPVKKLTF</sequence>
<keyword evidence="4" id="KW-1185">Reference proteome</keyword>
<dbReference type="EMBL" id="JBBEUB010000005">
    <property type="protein sequence ID" value="MEJ2903808.1"/>
    <property type="molecule type" value="Genomic_DNA"/>
</dbReference>
<dbReference type="Proteomes" id="UP001378956">
    <property type="component" value="Unassembled WGS sequence"/>
</dbReference>
<name>A0ABU8NNG9_9SPHI</name>
<accession>A0ABU8NNG9</accession>
<dbReference type="InterPro" id="IPR024278">
    <property type="entry name" value="DUF3823_N"/>
</dbReference>
<dbReference type="Gene3D" id="2.60.40.1120">
    <property type="entry name" value="Carboxypeptidase-like, regulatory domain"/>
    <property type="match status" value="1"/>
</dbReference>
<feature type="domain" description="DUF3823" evidence="2">
    <location>
        <begin position="125"/>
        <end position="229"/>
    </location>
</feature>
<evidence type="ECO:0000259" key="2">
    <source>
        <dbReference type="Pfam" id="PF18003"/>
    </source>
</evidence>
<dbReference type="Pfam" id="PF12866">
    <property type="entry name" value="DUF3823"/>
    <property type="match status" value="1"/>
</dbReference>
<gene>
    <name evidence="3" type="ORF">WAE58_15285</name>
</gene>
<reference evidence="3 4" key="1">
    <citation type="submission" date="2024-03" db="EMBL/GenBank/DDBJ databases">
        <title>Sequence of Lycoming College Course Isolates.</title>
        <authorList>
            <person name="Plotts O."/>
            <person name="Newman J."/>
        </authorList>
    </citation>
    <scope>NUCLEOTIDE SEQUENCE [LARGE SCALE GENOMIC DNA]</scope>
    <source>
        <strain evidence="3 4">CJB-3</strain>
    </source>
</reference>
<dbReference type="PROSITE" id="PS51257">
    <property type="entry name" value="PROKAR_LIPOPROTEIN"/>
    <property type="match status" value="1"/>
</dbReference>